<feature type="signal peptide" evidence="1">
    <location>
        <begin position="1"/>
        <end position="17"/>
    </location>
</feature>
<dbReference type="RefSeq" id="WP_146593893.1">
    <property type="nucleotide sequence ID" value="NZ_SJPT01000002.1"/>
</dbReference>
<evidence type="ECO:0000313" key="2">
    <source>
        <dbReference type="EMBL" id="TWU25230.1"/>
    </source>
</evidence>
<dbReference type="EMBL" id="SJPT01000002">
    <property type="protein sequence ID" value="TWU25230.1"/>
    <property type="molecule type" value="Genomic_DNA"/>
</dbReference>
<evidence type="ECO:0000256" key="1">
    <source>
        <dbReference type="SAM" id="SignalP"/>
    </source>
</evidence>
<feature type="chain" id="PRO_5022838370" evidence="1">
    <location>
        <begin position="18"/>
        <end position="185"/>
    </location>
</feature>
<name>A0A5C6CKV6_9BACT</name>
<evidence type="ECO:0000313" key="3">
    <source>
        <dbReference type="Proteomes" id="UP000316304"/>
    </source>
</evidence>
<comment type="caution">
    <text evidence="2">The sequence shown here is derived from an EMBL/GenBank/DDBJ whole genome shotgun (WGS) entry which is preliminary data.</text>
</comment>
<dbReference type="AlphaFoldDB" id="A0A5C6CKV6"/>
<gene>
    <name evidence="2" type="ORF">Pla52o_15280</name>
</gene>
<sequence length="185" mass="20324" precursor="true">MSGCLMMLGMISGSLLAADWDPNDDTFDPSIQSVVVGDASWIGDPSPFVHLGLPRTGYTYVNATHWDGFDPSVQLSLMVPLKAGETTPQAGGMLMMNKVQTIELIKLFETGLRADSKQEPIQIKTAMKDVNWSMAIATDEGQRFIQLQNKTNDKVDTYRFSINASKKLLGAIRHSLQKLESTTGK</sequence>
<proteinExistence type="predicted"/>
<dbReference type="OrthoDB" id="267728at2"/>
<organism evidence="2 3">
    <name type="scientific">Novipirellula galeiformis</name>
    <dbReference type="NCBI Taxonomy" id="2528004"/>
    <lineage>
        <taxon>Bacteria</taxon>
        <taxon>Pseudomonadati</taxon>
        <taxon>Planctomycetota</taxon>
        <taxon>Planctomycetia</taxon>
        <taxon>Pirellulales</taxon>
        <taxon>Pirellulaceae</taxon>
        <taxon>Novipirellula</taxon>
    </lineage>
</organism>
<keyword evidence="1" id="KW-0732">Signal</keyword>
<accession>A0A5C6CKV6</accession>
<dbReference type="Proteomes" id="UP000316304">
    <property type="component" value="Unassembled WGS sequence"/>
</dbReference>
<reference evidence="2 3" key="1">
    <citation type="submission" date="2019-02" db="EMBL/GenBank/DDBJ databases">
        <title>Deep-cultivation of Planctomycetes and their phenomic and genomic characterization uncovers novel biology.</title>
        <authorList>
            <person name="Wiegand S."/>
            <person name="Jogler M."/>
            <person name="Boedeker C."/>
            <person name="Pinto D."/>
            <person name="Vollmers J."/>
            <person name="Rivas-Marin E."/>
            <person name="Kohn T."/>
            <person name="Peeters S.H."/>
            <person name="Heuer A."/>
            <person name="Rast P."/>
            <person name="Oberbeckmann S."/>
            <person name="Bunk B."/>
            <person name="Jeske O."/>
            <person name="Meyerdierks A."/>
            <person name="Storesund J.E."/>
            <person name="Kallscheuer N."/>
            <person name="Luecker S."/>
            <person name="Lage O.M."/>
            <person name="Pohl T."/>
            <person name="Merkel B.J."/>
            <person name="Hornburger P."/>
            <person name="Mueller R.-W."/>
            <person name="Bruemmer F."/>
            <person name="Labrenz M."/>
            <person name="Spormann A.M."/>
            <person name="Op Den Camp H."/>
            <person name="Overmann J."/>
            <person name="Amann R."/>
            <person name="Jetten M.S.M."/>
            <person name="Mascher T."/>
            <person name="Medema M.H."/>
            <person name="Devos D.P."/>
            <person name="Kaster A.-K."/>
            <person name="Ovreas L."/>
            <person name="Rohde M."/>
            <person name="Galperin M.Y."/>
            <person name="Jogler C."/>
        </authorList>
    </citation>
    <scope>NUCLEOTIDE SEQUENCE [LARGE SCALE GENOMIC DNA]</scope>
    <source>
        <strain evidence="2 3">Pla52o</strain>
    </source>
</reference>
<protein>
    <submittedName>
        <fullName evidence="2">Uncharacterized protein</fullName>
    </submittedName>
</protein>
<keyword evidence="3" id="KW-1185">Reference proteome</keyword>